<dbReference type="RefSeq" id="WP_181610844.1">
    <property type="nucleotide sequence ID" value="NZ_BAABAM010000002.1"/>
</dbReference>
<protein>
    <submittedName>
        <fullName evidence="1">Tetratricopeptide (TPR) repeat protein</fullName>
    </submittedName>
</protein>
<dbReference type="AlphaFoldDB" id="A0A7W0CJB0"/>
<reference evidence="1 2" key="1">
    <citation type="submission" date="2020-07" db="EMBL/GenBank/DDBJ databases">
        <title>Genomic Encyclopedia of Type Strains, Phase IV (KMG-IV): sequencing the most valuable type-strain genomes for metagenomic binning, comparative biology and taxonomic classification.</title>
        <authorList>
            <person name="Goeker M."/>
        </authorList>
    </citation>
    <scope>NUCLEOTIDE SEQUENCE [LARGE SCALE GENOMIC DNA]</scope>
    <source>
        <strain evidence="1 2">DSM 45533</strain>
    </source>
</reference>
<evidence type="ECO:0000313" key="2">
    <source>
        <dbReference type="Proteomes" id="UP000530928"/>
    </source>
</evidence>
<proteinExistence type="predicted"/>
<dbReference type="InterPro" id="IPR011990">
    <property type="entry name" value="TPR-like_helical_dom_sf"/>
</dbReference>
<sequence>MQEKTPVPVTRIRTLDASAEVLALSGDYDAAVAKLDAARSTAVICPIDRALRAANAVERLEDRIRALGSVARALSRAGRHTRPILDPYIEADLSSSGLRALAEALIMAGDLDAAASVAGRDPDPSWGWDAFAHSLIRAGHLDHAQATARLLIPNRPRRNLALLLVAQELAGSQRADEARKIVEHITDPAHRSRALRHAARTAEQLDRAQVATWGITNSSTRDTELLALATAWIELGHPDRAAAAVESIASSAGRVRAAITLARLGHPAALEALPPAAAPIDPDLPAALAQAGRPDEALALANTIPSAYHRQQALIRVARAMDDGTRAPADGTRVLDDLVTAALSADGEDDIRHLYALTELALAARPDQAAALLERAESLIPTLYEEEERLEAWRLLVQALARAGLLDRADAVAARRWPSPWPDLVRTLCDLGAYDQAQDRARSIPDPGRRSWALHRIAAAHAQSGRTAEAESLARTIEEPEPRAKALLAVARARTAEGHLNLALELLDDAEAAALAAPANRDKLLSELTDSLLAVGHLPQLASLDQSIAVGHLPLPASLDQSIAAALDIPDRLEQCRALASLAEAYAGRTETIAQILLHAEAISSAPEVRLPCQARLARAWATTGDTRRATTALDDLLADPSRLPAQSLVDAAHALTTLGDADRALSLAIGARHASEIIATVALHLAKSGDSSRALELARSLPDAEMREWVVAETARELALAGDLQRALSLIRPADSADSR</sequence>
<accession>A0A7W0CJB0</accession>
<name>A0A7W0CJB0_9ACTN</name>
<dbReference type="Proteomes" id="UP000530928">
    <property type="component" value="Unassembled WGS sequence"/>
</dbReference>
<comment type="caution">
    <text evidence="1">The sequence shown here is derived from an EMBL/GenBank/DDBJ whole genome shotgun (WGS) entry which is preliminary data.</text>
</comment>
<organism evidence="1 2">
    <name type="scientific">Nonomuraea soli</name>
    <dbReference type="NCBI Taxonomy" id="1032476"/>
    <lineage>
        <taxon>Bacteria</taxon>
        <taxon>Bacillati</taxon>
        <taxon>Actinomycetota</taxon>
        <taxon>Actinomycetes</taxon>
        <taxon>Streptosporangiales</taxon>
        <taxon>Streptosporangiaceae</taxon>
        <taxon>Nonomuraea</taxon>
    </lineage>
</organism>
<dbReference type="Gene3D" id="1.25.40.10">
    <property type="entry name" value="Tetratricopeptide repeat domain"/>
    <property type="match status" value="4"/>
</dbReference>
<evidence type="ECO:0000313" key="1">
    <source>
        <dbReference type="EMBL" id="MBA2892124.1"/>
    </source>
</evidence>
<keyword evidence="2" id="KW-1185">Reference proteome</keyword>
<gene>
    <name evidence="1" type="ORF">HNR30_003465</name>
</gene>
<dbReference type="EMBL" id="JACDUR010000003">
    <property type="protein sequence ID" value="MBA2892124.1"/>
    <property type="molecule type" value="Genomic_DNA"/>
</dbReference>